<dbReference type="EC" id="6.3.4.20" evidence="8 10"/>
<keyword evidence="4 10" id="KW-0547">Nucleotide-binding</keyword>
<dbReference type="PANTHER" id="PTHR42914:SF1">
    <property type="entry name" value="7-CYANO-7-DEAZAGUANINE SYNTHASE"/>
    <property type="match status" value="1"/>
</dbReference>
<dbReference type="PANTHER" id="PTHR42914">
    <property type="entry name" value="7-CYANO-7-DEAZAGUANINE SYNTHASE"/>
    <property type="match status" value="1"/>
</dbReference>
<evidence type="ECO:0000256" key="8">
    <source>
        <dbReference type="ARBA" id="ARBA00039149"/>
    </source>
</evidence>
<dbReference type="GO" id="GO:0008270">
    <property type="term" value="F:zinc ion binding"/>
    <property type="evidence" value="ECO:0007669"/>
    <property type="project" value="UniProtKB-UniRule"/>
</dbReference>
<dbReference type="SUPFAM" id="SSF52402">
    <property type="entry name" value="Adenine nucleotide alpha hydrolases-like"/>
    <property type="match status" value="1"/>
</dbReference>
<protein>
    <recommendedName>
        <fullName evidence="8 10">7-cyano-7-deazaguanine synthase</fullName>
        <ecNumber evidence="8 10">6.3.4.20</ecNumber>
    </recommendedName>
    <alternativeName>
        <fullName evidence="10">7-cyano-7-carbaguanine synthase</fullName>
    </alternativeName>
    <alternativeName>
        <fullName evidence="10">PreQ(0) synthase</fullName>
    </alternativeName>
    <alternativeName>
        <fullName evidence="10">Queuosine biosynthesis protein QueC</fullName>
    </alternativeName>
</protein>
<evidence type="ECO:0000256" key="3">
    <source>
        <dbReference type="ARBA" id="ARBA00022723"/>
    </source>
</evidence>
<dbReference type="EMBL" id="WNBM01000002">
    <property type="protein sequence ID" value="MTT75658.1"/>
    <property type="molecule type" value="Genomic_DNA"/>
</dbReference>
<dbReference type="RefSeq" id="WP_021719047.1">
    <property type="nucleotide sequence ID" value="NZ_AP019004.1"/>
</dbReference>
<evidence type="ECO:0000313" key="12">
    <source>
        <dbReference type="EMBL" id="MTT75658.1"/>
    </source>
</evidence>
<comment type="cofactor">
    <cofactor evidence="10">
        <name>Zn(2+)</name>
        <dbReference type="ChEBI" id="CHEBI:29105"/>
    </cofactor>
    <text evidence="10">Binds 1 zinc ion per subunit.</text>
</comment>
<sequence>MKKVVLLSGGIDSTTCLAQAVQVCGAENVTALCVFYGQKHSREMAAARKVAAYYGVRLLEQDIAGIMSYSNCSLLAASSEAIEHKSYAQQLAEHGEGTVATYVPFRNGLLISAAAAIAISLGADAICYGAHADDAAGRAYPDCTPEFYAAMDTAIYEGSGKLCHLEAPLLNKNKAQIVELGLNLGAPYQYTWSCYEGGDRPCGECGTCIDRANAFKANGVDDPAL</sequence>
<feature type="binding site" evidence="10">
    <location>
        <position position="202"/>
    </location>
    <ligand>
        <name>Zn(2+)</name>
        <dbReference type="ChEBI" id="CHEBI:29105"/>
    </ligand>
</feature>
<reference evidence="14 15" key="2">
    <citation type="journal article" date="2019" name="Nat. Med.">
        <title>A library of human gut bacterial isolates paired with longitudinal multiomics data enables mechanistic microbiome research.</title>
        <authorList>
            <person name="Poyet M."/>
            <person name="Groussin M."/>
            <person name="Gibbons S.M."/>
            <person name="Avila-Pacheco J."/>
            <person name="Jiang X."/>
            <person name="Kearney S.M."/>
            <person name="Perrotta A.R."/>
            <person name="Berdy B."/>
            <person name="Zhao S."/>
            <person name="Lieberman T.D."/>
            <person name="Swanson P.K."/>
            <person name="Smith M."/>
            <person name="Roesemann S."/>
            <person name="Alexander J.E."/>
            <person name="Rich S.A."/>
            <person name="Livny J."/>
            <person name="Vlamakis H."/>
            <person name="Clish C."/>
            <person name="Bullock K."/>
            <person name="Deik A."/>
            <person name="Scott J."/>
            <person name="Pierce K.A."/>
            <person name="Xavier R.J."/>
            <person name="Alm E.J."/>
        </authorList>
    </citation>
    <scope>NUCLEOTIDE SEQUENCE [LARGE SCALE GENOMIC DNA]</scope>
    <source>
        <strain evidence="12 15">BIOML-A13</strain>
        <strain evidence="13 14">BIOML-A3</strain>
    </source>
</reference>
<dbReference type="UniPathway" id="UPA00391"/>
<evidence type="ECO:0000313" key="14">
    <source>
        <dbReference type="Proteomes" id="UP000443070"/>
    </source>
</evidence>
<dbReference type="InterPro" id="IPR014729">
    <property type="entry name" value="Rossmann-like_a/b/a_fold"/>
</dbReference>
<comment type="subunit">
    <text evidence="10">Homodimer.</text>
</comment>
<evidence type="ECO:0000256" key="5">
    <source>
        <dbReference type="ARBA" id="ARBA00022833"/>
    </source>
</evidence>
<dbReference type="Proteomes" id="UP000484547">
    <property type="component" value="Unassembled WGS sequence"/>
</dbReference>
<comment type="catalytic activity">
    <reaction evidence="9 10">
        <text>7-carboxy-7-carbaguanine + NH4(+) + 2 ATP = 7-cyano-7-carbaguanine + 2 AMP + 2 diphosphate + 2 H(+)</text>
        <dbReference type="Rhea" id="RHEA:27982"/>
        <dbReference type="ChEBI" id="CHEBI:15378"/>
        <dbReference type="ChEBI" id="CHEBI:28938"/>
        <dbReference type="ChEBI" id="CHEBI:30616"/>
        <dbReference type="ChEBI" id="CHEBI:33019"/>
        <dbReference type="ChEBI" id="CHEBI:45075"/>
        <dbReference type="ChEBI" id="CHEBI:61036"/>
        <dbReference type="ChEBI" id="CHEBI:456215"/>
        <dbReference type="EC" id="6.3.4.20"/>
    </reaction>
</comment>
<evidence type="ECO:0000256" key="1">
    <source>
        <dbReference type="ARBA" id="ARBA00005061"/>
    </source>
</evidence>
<evidence type="ECO:0000256" key="9">
    <source>
        <dbReference type="ARBA" id="ARBA00047890"/>
    </source>
</evidence>
<reference evidence="11" key="1">
    <citation type="submission" date="2012-11" db="EMBL/GenBank/DDBJ databases">
        <title>Dependencies among metagenomic species, viruses, plasmids and units of genetic variation.</title>
        <authorList>
            <person name="Nielsen H.B."/>
            <person name="Almeida M."/>
            <person name="Juncker A.S."/>
            <person name="Rasmussen S."/>
            <person name="Li J."/>
            <person name="Sunagawa S."/>
            <person name="Plichta D."/>
            <person name="Gautier L."/>
            <person name="Le Chatelier E."/>
            <person name="Peletier E."/>
            <person name="Bonde I."/>
            <person name="Nielsen T."/>
            <person name="Manichanh C."/>
            <person name="Arumugam M."/>
            <person name="Batto J."/>
            <person name="Santos M.B.Q.D."/>
            <person name="Blom N."/>
            <person name="Borruel N."/>
            <person name="Burgdorf K.S."/>
            <person name="Boumezbeur F."/>
            <person name="Casellas F."/>
            <person name="Dore J."/>
            <person name="Guarner F."/>
            <person name="Hansen T."/>
            <person name="Hildebrand F."/>
            <person name="Kaas R.S."/>
            <person name="Kennedy S."/>
            <person name="Kristiansen K."/>
            <person name="Kultima J.R."/>
            <person name="Leonard P."/>
            <person name="Levenez F."/>
            <person name="Lund O."/>
            <person name="Moumen B."/>
            <person name="Le Paslier D."/>
            <person name="Pons N."/>
            <person name="Pedersen O."/>
            <person name="Prifti E."/>
            <person name="Qin J."/>
            <person name="Raes J."/>
            <person name="Tap J."/>
            <person name="Tims S."/>
            <person name="Ussery D.W."/>
            <person name="Yamada T."/>
            <person name="MetaHit consortium"/>
            <person name="Renault P."/>
            <person name="Sicheritz-Ponten T."/>
            <person name="Bork P."/>
            <person name="Wang J."/>
            <person name="Brunak S."/>
            <person name="Ehrlich S.D."/>
        </authorList>
    </citation>
    <scope>NUCLEOTIDE SEQUENCE [LARGE SCALE GENOMIC DNA]</scope>
</reference>
<comment type="function">
    <text evidence="10">Catalyzes the ATP-dependent conversion of 7-carboxy-7-deazaguanine (CDG) to 7-cyano-7-deazaguanine (preQ(0)).</text>
</comment>
<dbReference type="InterPro" id="IPR018317">
    <property type="entry name" value="QueC"/>
</dbReference>
<dbReference type="HAMAP" id="MF_01633">
    <property type="entry name" value="QueC"/>
    <property type="match status" value="1"/>
</dbReference>
<dbReference type="CDD" id="cd01995">
    <property type="entry name" value="QueC-like"/>
    <property type="match status" value="1"/>
</dbReference>
<evidence type="ECO:0000313" key="13">
    <source>
        <dbReference type="EMBL" id="MTU03720.1"/>
    </source>
</evidence>
<dbReference type="GO" id="GO:0016879">
    <property type="term" value="F:ligase activity, forming carbon-nitrogen bonds"/>
    <property type="evidence" value="ECO:0007669"/>
    <property type="project" value="UniProtKB-UniRule"/>
</dbReference>
<keyword evidence="3 10" id="KW-0479">Metal-binding</keyword>
<keyword evidence="2 10" id="KW-0436">Ligase</keyword>
<proteinExistence type="inferred from homology"/>
<comment type="pathway">
    <text evidence="1 10">Purine metabolism; 7-cyano-7-deazaguanine biosynthesis.</text>
</comment>
<evidence type="ECO:0000256" key="4">
    <source>
        <dbReference type="ARBA" id="ARBA00022741"/>
    </source>
</evidence>
<dbReference type="OrthoDB" id="9789567at2"/>
<dbReference type="GO" id="GO:0005524">
    <property type="term" value="F:ATP binding"/>
    <property type="evidence" value="ECO:0007669"/>
    <property type="project" value="UniProtKB-UniRule"/>
</dbReference>
<dbReference type="EMBL" id="WNBW01000002">
    <property type="protein sequence ID" value="MTU03720.1"/>
    <property type="molecule type" value="Genomic_DNA"/>
</dbReference>
<evidence type="ECO:0000256" key="7">
    <source>
        <dbReference type="ARBA" id="ARBA00037993"/>
    </source>
</evidence>
<keyword evidence="14" id="KW-1185">Reference proteome</keyword>
<organism evidence="11">
    <name type="scientific">Phascolarctobacterium faecium</name>
    <dbReference type="NCBI Taxonomy" id="33025"/>
    <lineage>
        <taxon>Bacteria</taxon>
        <taxon>Bacillati</taxon>
        <taxon>Bacillota</taxon>
        <taxon>Negativicutes</taxon>
        <taxon>Acidaminococcales</taxon>
        <taxon>Acidaminococcaceae</taxon>
        <taxon>Phascolarctobacterium</taxon>
    </lineage>
</organism>
<dbReference type="PIRSF" id="PIRSF006293">
    <property type="entry name" value="ExsB"/>
    <property type="match status" value="1"/>
</dbReference>
<gene>
    <name evidence="10 12" type="primary">queC</name>
    <name evidence="11" type="ORF">BN533_02148</name>
    <name evidence="12" type="ORF">GMD11_05165</name>
    <name evidence="13" type="ORF">GMD18_04810</name>
</gene>
<evidence type="ECO:0000313" key="15">
    <source>
        <dbReference type="Proteomes" id="UP000484547"/>
    </source>
</evidence>
<comment type="caution">
    <text evidence="11">The sequence shown here is derived from an EMBL/GenBank/DDBJ whole genome shotgun (WGS) entry which is preliminary data.</text>
</comment>
<accession>R6I421</accession>
<feature type="binding site" evidence="10">
    <location>
        <position position="205"/>
    </location>
    <ligand>
        <name>Zn(2+)</name>
        <dbReference type="ChEBI" id="CHEBI:29105"/>
    </ligand>
</feature>
<dbReference type="Pfam" id="PF06508">
    <property type="entry name" value="QueC"/>
    <property type="match status" value="1"/>
</dbReference>
<accession>A0A3G9GR13</accession>
<keyword evidence="5 10" id="KW-0862">Zinc</keyword>
<dbReference type="AlphaFoldDB" id="A0A3G9GR13"/>
<feature type="binding site" evidence="10">
    <location>
        <position position="194"/>
    </location>
    <ligand>
        <name>Zn(2+)</name>
        <dbReference type="ChEBI" id="CHEBI:29105"/>
    </ligand>
</feature>
<dbReference type="Gene3D" id="3.40.50.620">
    <property type="entry name" value="HUPs"/>
    <property type="match status" value="1"/>
</dbReference>
<keyword evidence="6 10" id="KW-0067">ATP-binding</keyword>
<dbReference type="Proteomes" id="UP000443070">
    <property type="component" value="Unassembled WGS sequence"/>
</dbReference>
<evidence type="ECO:0000256" key="2">
    <source>
        <dbReference type="ARBA" id="ARBA00022598"/>
    </source>
</evidence>
<feature type="binding site" evidence="10">
    <location>
        <position position="208"/>
    </location>
    <ligand>
        <name>Zn(2+)</name>
        <dbReference type="ChEBI" id="CHEBI:29105"/>
    </ligand>
</feature>
<dbReference type="GO" id="GO:0008616">
    <property type="term" value="P:tRNA queuosine(34) biosynthetic process"/>
    <property type="evidence" value="ECO:0007669"/>
    <property type="project" value="UniProtKB-UniRule"/>
</dbReference>
<evidence type="ECO:0000256" key="10">
    <source>
        <dbReference type="HAMAP-Rule" id="MF_01633"/>
    </source>
</evidence>
<evidence type="ECO:0000313" key="11">
    <source>
        <dbReference type="EMBL" id="CDB44928.1"/>
    </source>
</evidence>
<evidence type="ECO:0000256" key="6">
    <source>
        <dbReference type="ARBA" id="ARBA00022840"/>
    </source>
</evidence>
<comment type="similarity">
    <text evidence="7 10">Belongs to the QueC family.</text>
</comment>
<dbReference type="EMBL" id="CBDS010000005">
    <property type="protein sequence ID" value="CDB44928.1"/>
    <property type="molecule type" value="Genomic_DNA"/>
</dbReference>
<name>A0A3G9GR13_9FIRM</name>
<dbReference type="NCBIfam" id="TIGR00364">
    <property type="entry name" value="7-cyano-7-deazaguanine synthase QueC"/>
    <property type="match status" value="1"/>
</dbReference>
<keyword evidence="10" id="KW-0671">Queuosine biosynthesis</keyword>
<feature type="binding site" evidence="10">
    <location>
        <begin position="7"/>
        <end position="17"/>
    </location>
    <ligand>
        <name>ATP</name>
        <dbReference type="ChEBI" id="CHEBI:30616"/>
    </ligand>
</feature>
<dbReference type="GeneID" id="49405878"/>